<evidence type="ECO:0008006" key="4">
    <source>
        <dbReference type="Google" id="ProtNLM"/>
    </source>
</evidence>
<evidence type="ECO:0000313" key="3">
    <source>
        <dbReference type="Proteomes" id="UP000005408"/>
    </source>
</evidence>
<feature type="signal peptide" evidence="1">
    <location>
        <begin position="1"/>
        <end position="20"/>
    </location>
</feature>
<sequence>MMRHLLLLLVICGAYEYVQGFICNGRDFRLHPEQDKASNGCSVDICKEDVFRPHDCTSLQRDARCSEEDLKYPNRKEACDCCHLPPRIIMPPPMMPNMLP</sequence>
<dbReference type="EnsemblMetazoa" id="G24334.1">
    <property type="protein sequence ID" value="G24334.1:cds"/>
    <property type="gene ID" value="G24334"/>
</dbReference>
<reference evidence="2" key="1">
    <citation type="submission" date="2022-08" db="UniProtKB">
        <authorList>
            <consortium name="EnsemblMetazoa"/>
        </authorList>
    </citation>
    <scope>IDENTIFICATION</scope>
    <source>
        <strain evidence="2">05x7-T-G4-1.051#20</strain>
    </source>
</reference>
<protein>
    <recommendedName>
        <fullName evidence="4">Single domain-containing protein</fullName>
    </recommendedName>
</protein>
<evidence type="ECO:0000313" key="2">
    <source>
        <dbReference type="EnsemblMetazoa" id="G24334.1:cds"/>
    </source>
</evidence>
<keyword evidence="3" id="KW-1185">Reference proteome</keyword>
<dbReference type="Proteomes" id="UP000005408">
    <property type="component" value="Unassembled WGS sequence"/>
</dbReference>
<evidence type="ECO:0000256" key="1">
    <source>
        <dbReference type="SAM" id="SignalP"/>
    </source>
</evidence>
<accession>A0A8W8KP44</accession>
<keyword evidence="1" id="KW-0732">Signal</keyword>
<dbReference type="OMA" id="VEICTHR"/>
<feature type="chain" id="PRO_5036505058" description="Single domain-containing protein" evidence="1">
    <location>
        <begin position="21"/>
        <end position="100"/>
    </location>
</feature>
<dbReference type="AlphaFoldDB" id="A0A8W8KP44"/>
<proteinExistence type="predicted"/>
<organism evidence="2 3">
    <name type="scientific">Magallana gigas</name>
    <name type="common">Pacific oyster</name>
    <name type="synonym">Crassostrea gigas</name>
    <dbReference type="NCBI Taxonomy" id="29159"/>
    <lineage>
        <taxon>Eukaryota</taxon>
        <taxon>Metazoa</taxon>
        <taxon>Spiralia</taxon>
        <taxon>Lophotrochozoa</taxon>
        <taxon>Mollusca</taxon>
        <taxon>Bivalvia</taxon>
        <taxon>Autobranchia</taxon>
        <taxon>Pteriomorphia</taxon>
        <taxon>Ostreida</taxon>
        <taxon>Ostreoidea</taxon>
        <taxon>Ostreidae</taxon>
        <taxon>Magallana</taxon>
    </lineage>
</organism>
<name>A0A8W8KP44_MAGGI</name>